<dbReference type="STRING" id="1640674.SAMN05216323_100246"/>
<dbReference type="Proteomes" id="UP000199452">
    <property type="component" value="Unassembled WGS sequence"/>
</dbReference>
<evidence type="ECO:0000256" key="1">
    <source>
        <dbReference type="SAM" id="Phobius"/>
    </source>
</evidence>
<keyword evidence="1" id="KW-0472">Membrane</keyword>
<organism evidence="2 3">
    <name type="scientific">Williamwhitmania taraxaci</name>
    <dbReference type="NCBI Taxonomy" id="1640674"/>
    <lineage>
        <taxon>Bacteria</taxon>
        <taxon>Pseudomonadati</taxon>
        <taxon>Bacteroidota</taxon>
        <taxon>Bacteroidia</taxon>
        <taxon>Bacteroidales</taxon>
        <taxon>Williamwhitmaniaceae</taxon>
        <taxon>Williamwhitmania</taxon>
    </lineage>
</organism>
<protein>
    <recommendedName>
        <fullName evidence="4">Chain length determinant protein</fullName>
    </recommendedName>
</protein>
<feature type="transmembrane region" description="Helical" evidence="1">
    <location>
        <begin position="46"/>
        <end position="64"/>
    </location>
</feature>
<dbReference type="RefSeq" id="WP_092434367.1">
    <property type="nucleotide sequence ID" value="NZ_FMYP01000002.1"/>
</dbReference>
<proteinExistence type="predicted"/>
<evidence type="ECO:0008006" key="4">
    <source>
        <dbReference type="Google" id="ProtNLM"/>
    </source>
</evidence>
<name>A0A1G6GP73_9BACT</name>
<dbReference type="AlphaFoldDB" id="A0A1G6GP73"/>
<sequence length="322" mass="37607">MENQKHNEEIDLLDLFNRMGKSIQKGINWGINLIYQFFLLLIRKSLWILTFTCIGVSIGLLLFFNTNRFYTSNMVAKCNSTENNIVVDAINQLNDLCINNNFEMLARYLETSPRQAAQIKLIKAYYGIDINRDSIADYIDYLETYNAKDTSQRIVRNMVFVKVEVFNEDVFSDLRDGLQKYIWKNPYIAKNNEVRKEQTAIMISSMDRELKNLDSLQKSYRNNLMQKSGNGQMVLLNEKEIKLIYPDIIKLVSQKQKLEKSLIVDPDPLTIIQDFTPLSKAVNPWTKYVKSWGLSFALLGFILSLLWQYKRTIITLIGQKQY</sequence>
<evidence type="ECO:0000313" key="3">
    <source>
        <dbReference type="Proteomes" id="UP000199452"/>
    </source>
</evidence>
<keyword evidence="3" id="KW-1185">Reference proteome</keyword>
<dbReference type="OrthoDB" id="1452530at2"/>
<reference evidence="2 3" key="1">
    <citation type="submission" date="2016-09" db="EMBL/GenBank/DDBJ databases">
        <authorList>
            <person name="Capua I."/>
            <person name="De Benedictis P."/>
            <person name="Joannis T."/>
            <person name="Lombin L.H."/>
            <person name="Cattoli G."/>
        </authorList>
    </citation>
    <scope>NUCLEOTIDE SEQUENCE [LARGE SCALE GENOMIC DNA]</scope>
    <source>
        <strain evidence="2 3">A7P-90m</strain>
    </source>
</reference>
<keyword evidence="1" id="KW-0812">Transmembrane</keyword>
<feature type="transmembrane region" description="Helical" evidence="1">
    <location>
        <begin position="292"/>
        <end position="309"/>
    </location>
</feature>
<gene>
    <name evidence="2" type="ORF">SAMN05216323_100246</name>
</gene>
<keyword evidence="1" id="KW-1133">Transmembrane helix</keyword>
<dbReference type="EMBL" id="FMYP01000002">
    <property type="protein sequence ID" value="SDB82986.1"/>
    <property type="molecule type" value="Genomic_DNA"/>
</dbReference>
<accession>A0A1G6GP73</accession>
<evidence type="ECO:0000313" key="2">
    <source>
        <dbReference type="EMBL" id="SDB82986.1"/>
    </source>
</evidence>